<accession>A0A1F5YRI0</accession>
<reference evidence="2 3" key="1">
    <citation type="journal article" date="2016" name="Nat. Commun.">
        <title>Thousands of microbial genomes shed light on interconnected biogeochemical processes in an aquifer system.</title>
        <authorList>
            <person name="Anantharaman K."/>
            <person name="Brown C.T."/>
            <person name="Hug L.A."/>
            <person name="Sharon I."/>
            <person name="Castelle C.J."/>
            <person name="Probst A.J."/>
            <person name="Thomas B.C."/>
            <person name="Singh A."/>
            <person name="Wilkins M.J."/>
            <person name="Karaoz U."/>
            <person name="Brodie E.L."/>
            <person name="Williams K.H."/>
            <person name="Hubbard S.S."/>
            <person name="Banfield J.F."/>
        </authorList>
    </citation>
    <scope>NUCLEOTIDE SEQUENCE [LARGE SCALE GENOMIC DNA]</scope>
</reference>
<dbReference type="Pfam" id="PF04015">
    <property type="entry name" value="DUF362"/>
    <property type="match status" value="1"/>
</dbReference>
<dbReference type="InterPro" id="IPR007160">
    <property type="entry name" value="DUF362"/>
</dbReference>
<proteinExistence type="predicted"/>
<evidence type="ECO:0000313" key="2">
    <source>
        <dbReference type="EMBL" id="OGG02789.1"/>
    </source>
</evidence>
<dbReference type="Proteomes" id="UP000179129">
    <property type="component" value="Unassembled WGS sequence"/>
</dbReference>
<dbReference type="AlphaFoldDB" id="A0A1F5YRI0"/>
<organism evidence="2 3">
    <name type="scientific">Candidatus Glassbacteria bacterium RIFCSPLOWO2_12_FULL_58_11</name>
    <dbReference type="NCBI Taxonomy" id="1817867"/>
    <lineage>
        <taxon>Bacteria</taxon>
        <taxon>Candidatus Glassiibacteriota</taxon>
    </lineage>
</organism>
<dbReference type="STRING" id="1817867.A3F83_05850"/>
<feature type="domain" description="DUF362" evidence="1">
    <location>
        <begin position="87"/>
        <end position="277"/>
    </location>
</feature>
<sequence length="326" mass="35033">MRRRNFVKSGLLLFAPAATVRTGKAATAGKSGSSRVLLARDSSYTKIGAAPDEKAAGEMLGRLIRELTGALDLAGGWRKILGSCRTVGLKPNCLAGAGVSSSPAFVHALCRQLIDSLPSLNKIIIWERSDSDLRRAGFEIVTSGKVLCFGNDRSGFTRDLVLENSIGSLFSRTVAETCDALINLPVFKDHGIVGVSVGLKNYYGAVNNPNKYHLNRGDPYVADLNAIKLIRDKNVLTLCEGCTAQYEGGPPFKPQGSWPAGLLLASTDPVALDRVAWRMIEQKRKEKGLPTLAEVGREPSYILTAGDSAHKLGLADLTRIEEVRLG</sequence>
<protein>
    <recommendedName>
        <fullName evidence="1">DUF362 domain-containing protein</fullName>
    </recommendedName>
</protein>
<comment type="caution">
    <text evidence="2">The sequence shown here is derived from an EMBL/GenBank/DDBJ whole genome shotgun (WGS) entry which is preliminary data.</text>
</comment>
<gene>
    <name evidence="2" type="ORF">A3F83_05850</name>
</gene>
<evidence type="ECO:0000313" key="3">
    <source>
        <dbReference type="Proteomes" id="UP000179129"/>
    </source>
</evidence>
<evidence type="ECO:0000259" key="1">
    <source>
        <dbReference type="Pfam" id="PF04015"/>
    </source>
</evidence>
<name>A0A1F5YRI0_9BACT</name>
<dbReference type="EMBL" id="MFIX01000172">
    <property type="protein sequence ID" value="OGG02789.1"/>
    <property type="molecule type" value="Genomic_DNA"/>
</dbReference>